<dbReference type="AlphaFoldDB" id="A0AAE4YEK0"/>
<sequence length="101" mass="11426">MSVQYKHQSGQSAVVAIDKAPWGTFVLRWWNSAIRSWQRRKMKAVLHSLDDRILQDIGLSRGEIEDFVDGLSSAELRMTPIAPEPAPMSQDISYADLRRAA</sequence>
<dbReference type="Pfam" id="PF06568">
    <property type="entry name" value="YjiS-like"/>
    <property type="match status" value="1"/>
</dbReference>
<organism evidence="3 4">
    <name type="scientific">Stagnihabitans tardus</name>
    <dbReference type="NCBI Taxonomy" id="2699202"/>
    <lineage>
        <taxon>Bacteria</taxon>
        <taxon>Pseudomonadati</taxon>
        <taxon>Pseudomonadota</taxon>
        <taxon>Alphaproteobacteria</taxon>
        <taxon>Rhodobacterales</taxon>
        <taxon>Paracoccaceae</taxon>
        <taxon>Stagnihabitans</taxon>
    </lineage>
</organism>
<dbReference type="Proteomes" id="UP001193501">
    <property type="component" value="Unassembled WGS sequence"/>
</dbReference>
<evidence type="ECO:0000256" key="1">
    <source>
        <dbReference type="SAM" id="MobiDB-lite"/>
    </source>
</evidence>
<name>A0AAE4YEK0_9RHOB</name>
<dbReference type="InterPro" id="IPR009506">
    <property type="entry name" value="YjiS-like"/>
</dbReference>
<keyword evidence="4" id="KW-1185">Reference proteome</keyword>
<accession>A0AAE4YEK0</accession>
<dbReference type="EMBL" id="JAABNR010000038">
    <property type="protein sequence ID" value="NBZ89888.1"/>
    <property type="molecule type" value="Genomic_DNA"/>
</dbReference>
<gene>
    <name evidence="3" type="ORF">GV832_20075</name>
</gene>
<feature type="domain" description="YjiS-like" evidence="2">
    <location>
        <begin position="35"/>
        <end position="65"/>
    </location>
</feature>
<proteinExistence type="predicted"/>
<feature type="region of interest" description="Disordered" evidence="1">
    <location>
        <begin position="82"/>
        <end position="101"/>
    </location>
</feature>
<protein>
    <submittedName>
        <fullName evidence="3">DUF1127 domain-containing protein</fullName>
    </submittedName>
</protein>
<reference evidence="3" key="1">
    <citation type="submission" date="2020-01" db="EMBL/GenBank/DDBJ databases">
        <authorList>
            <person name="Chen W.-M."/>
        </authorList>
    </citation>
    <scope>NUCLEOTIDE SEQUENCE</scope>
    <source>
        <strain evidence="3">CYK-10</strain>
    </source>
</reference>
<evidence type="ECO:0000259" key="2">
    <source>
        <dbReference type="Pfam" id="PF06568"/>
    </source>
</evidence>
<comment type="caution">
    <text evidence="3">The sequence shown here is derived from an EMBL/GenBank/DDBJ whole genome shotgun (WGS) entry which is preliminary data.</text>
</comment>
<dbReference type="RefSeq" id="WP_168776678.1">
    <property type="nucleotide sequence ID" value="NZ_JAABNR010000038.1"/>
</dbReference>
<evidence type="ECO:0000313" key="3">
    <source>
        <dbReference type="EMBL" id="NBZ89888.1"/>
    </source>
</evidence>
<evidence type="ECO:0000313" key="4">
    <source>
        <dbReference type="Proteomes" id="UP001193501"/>
    </source>
</evidence>